<dbReference type="Proteomes" id="UP000004968">
    <property type="component" value="Unassembled WGS sequence"/>
</dbReference>
<accession>D3AUR9</accession>
<feature type="transmembrane region" description="Helical" evidence="1">
    <location>
        <begin position="22"/>
        <end position="41"/>
    </location>
</feature>
<keyword evidence="1" id="KW-0472">Membrane</keyword>
<evidence type="ECO:0000256" key="1">
    <source>
        <dbReference type="SAM" id="Phobius"/>
    </source>
</evidence>
<feature type="non-terminal residue" evidence="2">
    <location>
        <position position="1"/>
    </location>
</feature>
<gene>
    <name evidence="2" type="ORF">CLOSTHATH_07388</name>
</gene>
<evidence type="ECO:0000313" key="2">
    <source>
        <dbReference type="EMBL" id="EFC94438.1"/>
    </source>
</evidence>
<name>D3AUR9_9FIRM</name>
<evidence type="ECO:0000313" key="3">
    <source>
        <dbReference type="Proteomes" id="UP000004968"/>
    </source>
</evidence>
<dbReference type="EMBL" id="ACIO01001120">
    <property type="protein sequence ID" value="EFC94438.1"/>
    <property type="molecule type" value="Genomic_DNA"/>
</dbReference>
<organism evidence="2 3">
    <name type="scientific">Hungatella hathewayi DSM 13479</name>
    <dbReference type="NCBI Taxonomy" id="566550"/>
    <lineage>
        <taxon>Bacteria</taxon>
        <taxon>Bacillati</taxon>
        <taxon>Bacillota</taxon>
        <taxon>Clostridia</taxon>
        <taxon>Lachnospirales</taxon>
        <taxon>Lachnospiraceae</taxon>
        <taxon>Hungatella</taxon>
    </lineage>
</organism>
<keyword evidence="1" id="KW-0812">Transmembrane</keyword>
<comment type="caution">
    <text evidence="2">The sequence shown here is derived from an EMBL/GenBank/DDBJ whole genome shotgun (WGS) entry which is preliminary data.</text>
</comment>
<sequence length="52" mass="5493">GPGVSTFPATLMNYIEYNYDPTVSAVSVLLMAATVMIMVIVDKTLGIAALTK</sequence>
<dbReference type="AlphaFoldDB" id="D3AUR9"/>
<proteinExistence type="predicted"/>
<reference evidence="2 3" key="1">
    <citation type="submission" date="2010-01" db="EMBL/GenBank/DDBJ databases">
        <authorList>
            <person name="Weinstock G."/>
            <person name="Sodergren E."/>
            <person name="Clifton S."/>
            <person name="Fulton L."/>
            <person name="Fulton B."/>
            <person name="Courtney L."/>
            <person name="Fronick C."/>
            <person name="Harrison M."/>
            <person name="Strong C."/>
            <person name="Farmer C."/>
            <person name="Delahaunty K."/>
            <person name="Markovic C."/>
            <person name="Hall O."/>
            <person name="Minx P."/>
            <person name="Tomlinson C."/>
            <person name="Mitreva M."/>
            <person name="Nelson J."/>
            <person name="Hou S."/>
            <person name="Wollam A."/>
            <person name="Pepin K.H."/>
            <person name="Johnson M."/>
            <person name="Bhonagiri V."/>
            <person name="Nash W.E."/>
            <person name="Warren W."/>
            <person name="Chinwalla A."/>
            <person name="Mardis E.R."/>
            <person name="Wilson R.K."/>
        </authorList>
    </citation>
    <scope>NUCLEOTIDE SEQUENCE [LARGE SCALE GENOMIC DNA]</scope>
    <source>
        <strain evidence="2 3">DSM 13479</strain>
    </source>
</reference>
<keyword evidence="1" id="KW-1133">Transmembrane helix</keyword>
<protein>
    <submittedName>
        <fullName evidence="2">Uncharacterized protein</fullName>
    </submittedName>
</protein>
<dbReference type="HOGENOM" id="CLU_3073271_0_0_9"/>